<dbReference type="PRINTS" id="PR00320">
    <property type="entry name" value="GPROTEINBRPT"/>
</dbReference>
<dbReference type="Pfam" id="PF25172">
    <property type="entry name" value="Beta-prop_WDR3_2nd"/>
    <property type="match status" value="1"/>
</dbReference>
<feature type="domain" description="Small-subunit processome Utp12" evidence="6">
    <location>
        <begin position="789"/>
        <end position="890"/>
    </location>
</feature>
<feature type="repeat" description="WD" evidence="4">
    <location>
        <begin position="199"/>
        <end position="233"/>
    </location>
</feature>
<dbReference type="FunFam" id="2.130.10.10:FF:000157">
    <property type="entry name" value="WD repeat domain 3"/>
    <property type="match status" value="1"/>
</dbReference>
<dbReference type="InterPro" id="IPR007148">
    <property type="entry name" value="SSU_processome_Utp12"/>
</dbReference>
<evidence type="ECO:0000313" key="7">
    <source>
        <dbReference type="EMBL" id="KAF0299298.1"/>
    </source>
</evidence>
<dbReference type="SMART" id="SM00320">
    <property type="entry name" value="WD40"/>
    <property type="match status" value="11"/>
</dbReference>
<evidence type="ECO:0000313" key="8">
    <source>
        <dbReference type="Proteomes" id="UP000440578"/>
    </source>
</evidence>
<dbReference type="EMBL" id="VIIS01001378">
    <property type="protein sequence ID" value="KAF0299298.1"/>
    <property type="molecule type" value="Genomic_DNA"/>
</dbReference>
<comment type="caution">
    <text evidence="7">The sequence shown here is derived from an EMBL/GenBank/DDBJ whole genome shotgun (WGS) entry which is preliminary data.</text>
</comment>
<organism evidence="7 8">
    <name type="scientific">Amphibalanus amphitrite</name>
    <name type="common">Striped barnacle</name>
    <name type="synonym">Balanus amphitrite</name>
    <dbReference type="NCBI Taxonomy" id="1232801"/>
    <lineage>
        <taxon>Eukaryota</taxon>
        <taxon>Metazoa</taxon>
        <taxon>Ecdysozoa</taxon>
        <taxon>Arthropoda</taxon>
        <taxon>Crustacea</taxon>
        <taxon>Multicrustacea</taxon>
        <taxon>Cirripedia</taxon>
        <taxon>Thoracica</taxon>
        <taxon>Thoracicalcarea</taxon>
        <taxon>Balanomorpha</taxon>
        <taxon>Balanoidea</taxon>
        <taxon>Balanidae</taxon>
        <taxon>Amphibalaninae</taxon>
        <taxon>Amphibalanus</taxon>
    </lineage>
</organism>
<evidence type="ECO:0000256" key="3">
    <source>
        <dbReference type="ARBA" id="ARBA00038229"/>
    </source>
</evidence>
<dbReference type="OrthoDB" id="407922at2759"/>
<dbReference type="AlphaFoldDB" id="A0A6A4WB72"/>
<dbReference type="InterPro" id="IPR020472">
    <property type="entry name" value="WD40_PAC1"/>
</dbReference>
<dbReference type="InterPro" id="IPR001680">
    <property type="entry name" value="WD40_rpt"/>
</dbReference>
<dbReference type="PROSITE" id="PS50082">
    <property type="entry name" value="WD_REPEATS_2"/>
    <property type="match status" value="8"/>
</dbReference>
<evidence type="ECO:0000256" key="5">
    <source>
        <dbReference type="SAM" id="MobiDB-lite"/>
    </source>
</evidence>
<feature type="region of interest" description="Disordered" evidence="5">
    <location>
        <begin position="237"/>
        <end position="260"/>
    </location>
</feature>
<evidence type="ECO:0000256" key="4">
    <source>
        <dbReference type="PROSITE-ProRule" id="PRU00221"/>
    </source>
</evidence>
<dbReference type="InterPro" id="IPR015943">
    <property type="entry name" value="WD40/YVTN_repeat-like_dom_sf"/>
</dbReference>
<feature type="compositionally biased region" description="Basic and acidic residues" evidence="5">
    <location>
        <begin position="710"/>
        <end position="720"/>
    </location>
</feature>
<feature type="repeat" description="WD" evidence="4">
    <location>
        <begin position="486"/>
        <end position="520"/>
    </location>
</feature>
<keyword evidence="1 4" id="KW-0853">WD repeat</keyword>
<dbReference type="Proteomes" id="UP000440578">
    <property type="component" value="Unassembled WGS sequence"/>
</dbReference>
<feature type="repeat" description="WD" evidence="4">
    <location>
        <begin position="405"/>
        <end position="445"/>
    </location>
</feature>
<dbReference type="InterPro" id="IPR019775">
    <property type="entry name" value="WD40_repeat_CS"/>
</dbReference>
<dbReference type="InterPro" id="IPR036322">
    <property type="entry name" value="WD40_repeat_dom_sf"/>
</dbReference>
<dbReference type="GO" id="GO:0030490">
    <property type="term" value="P:maturation of SSU-rRNA"/>
    <property type="evidence" value="ECO:0007669"/>
    <property type="project" value="TreeGrafter"/>
</dbReference>
<proteinExistence type="inferred from homology"/>
<dbReference type="SUPFAM" id="SSF50978">
    <property type="entry name" value="WD40 repeat-like"/>
    <property type="match status" value="2"/>
</dbReference>
<comment type="similarity">
    <text evidence="3">Belongs to the WD repeat WDR3/UTP12 family.</text>
</comment>
<dbReference type="GO" id="GO:0034388">
    <property type="term" value="C:Pwp2p-containing subcomplex of 90S preribosome"/>
    <property type="evidence" value="ECO:0007669"/>
    <property type="project" value="TreeGrafter"/>
</dbReference>
<evidence type="ECO:0000256" key="2">
    <source>
        <dbReference type="ARBA" id="ARBA00022737"/>
    </source>
</evidence>
<feature type="repeat" description="WD" evidence="4">
    <location>
        <begin position="61"/>
        <end position="102"/>
    </location>
</feature>
<keyword evidence="8" id="KW-1185">Reference proteome</keyword>
<dbReference type="PROSITE" id="PS00678">
    <property type="entry name" value="WD_REPEATS_1"/>
    <property type="match status" value="1"/>
</dbReference>
<feature type="repeat" description="WD" evidence="4">
    <location>
        <begin position="664"/>
        <end position="696"/>
    </location>
</feature>
<feature type="region of interest" description="Disordered" evidence="5">
    <location>
        <begin position="705"/>
        <end position="746"/>
    </location>
</feature>
<gene>
    <name evidence="7" type="primary">WDR3_3</name>
    <name evidence="7" type="ORF">FJT64_027945</name>
</gene>
<evidence type="ECO:0000256" key="1">
    <source>
        <dbReference type="ARBA" id="ARBA00022574"/>
    </source>
</evidence>
<dbReference type="InterPro" id="IPR051570">
    <property type="entry name" value="TBC1_cilium_biogenesis"/>
</dbReference>
<dbReference type="GO" id="GO:0030515">
    <property type="term" value="F:snoRNA binding"/>
    <property type="evidence" value="ECO:0007669"/>
    <property type="project" value="TreeGrafter"/>
</dbReference>
<sequence length="951" mass="104872">MGLTKQYLRFEAGPVFGVIGSRDCSICWLELNKVSRRYVAAAACEKVCVWDTVTGERLMVLHGGDSEVTCLAAHPARALLAAGCADGSVRLFSLSSGDLRVTLTGHRSAVSSVNFDSAGMRLVSGGKVSLIMDIFLQMQTTRSWCGTWWSKAGLYRLLGHKGAVTQVRFMHQHNCLVSSSKDTYVKFWDLDNQHCFKTLAGHLTEVWDFVLTENDSRLVTGSGDAELRVYTLQFTEGDDEPPAKAAREAPADGDEDGLESDRSNLECVRLGSIVRQGKGSVSRMVIDRHCRLVGFHGNDNTLELFFLNTEDDIARRRQKRIKKEQKRAREAGKEVTAAAQALQDELRRLPSINCPSKVKAVDVSLDGQQAKLTVLLANNSLSVYDVRVEARSDGAVVQPGSQLLLPGHRSEVRALDFSSDGTALLSASSEQLKVWNRSTHQCIRTLDCDPALAALFVPGDRHVLVAGKSGRLQLLELASGALLENVTAHSGEIWGMALTPDKRGFATASADKQVKLWRFELVSTEQDRRRLSFLHTASHTLSDDCLSIQFSPDGRLLAVALLDSTVQIFFTDTMKLFLSLYGHRLPVLCMDISHDSTLIATGSGDRNVKIWGLDFGDCHKSLFAHDDSVTGLKFVPRTHHFFTCGKDGQVKEWDADSHQRIQTLQGHCREVLALAVSPDGRHVLSSSRDRSLRLWQKTDEPLVLEEEREEERAKEEERRLATGPAAAVPGETDREAGRAGHKTADTERAAERLMEGITIYKQMSRALRQSSTVEVHPLMLAYGCSTPDAFMAEVLRRVKSSELEESLLVLPFSYVADLLYILERLLAASGEVELVSRCLTFLLRVHHGQIVTNGVLAPVIERLRAAAGREVGQLRDQIGFSRAGLEYLQRQLTERENISLFIDASERVKDKRQEAAAAGANGAACRAPDVKDCVVFLSCCCPIMSAAGWVC</sequence>
<feature type="repeat" description="WD" evidence="4">
    <location>
        <begin position="622"/>
        <end position="663"/>
    </location>
</feature>
<dbReference type="PROSITE" id="PS50294">
    <property type="entry name" value="WD_REPEATS_REGION"/>
    <property type="match status" value="5"/>
</dbReference>
<dbReference type="Pfam" id="PF25173">
    <property type="entry name" value="Beta-prop_WDR3_1st"/>
    <property type="match status" value="1"/>
</dbReference>
<dbReference type="Gene3D" id="2.130.10.10">
    <property type="entry name" value="YVTN repeat-like/Quinoprotein amine dehydrogenase"/>
    <property type="match status" value="5"/>
</dbReference>
<dbReference type="GO" id="GO:0032040">
    <property type="term" value="C:small-subunit processome"/>
    <property type="evidence" value="ECO:0007669"/>
    <property type="project" value="TreeGrafter"/>
</dbReference>
<dbReference type="CDD" id="cd00200">
    <property type="entry name" value="WD40"/>
    <property type="match status" value="1"/>
</dbReference>
<keyword evidence="2" id="KW-0677">Repeat</keyword>
<name>A0A6A4WB72_AMPAM</name>
<accession>A0A6A4WB72</accession>
<feature type="repeat" description="WD" evidence="4">
    <location>
        <begin position="157"/>
        <end position="198"/>
    </location>
</feature>
<protein>
    <submittedName>
        <fullName evidence="7">WD repeat-containing protein 3</fullName>
    </submittedName>
</protein>
<evidence type="ECO:0000259" key="6">
    <source>
        <dbReference type="Pfam" id="PF04003"/>
    </source>
</evidence>
<feature type="compositionally biased region" description="Basic and acidic residues" evidence="5">
    <location>
        <begin position="241"/>
        <end position="250"/>
    </location>
</feature>
<feature type="repeat" description="WD" evidence="4">
    <location>
        <begin position="580"/>
        <end position="621"/>
    </location>
</feature>
<dbReference type="Pfam" id="PF04003">
    <property type="entry name" value="Utp12"/>
    <property type="match status" value="1"/>
</dbReference>
<feature type="compositionally biased region" description="Basic and acidic residues" evidence="5">
    <location>
        <begin position="731"/>
        <end position="746"/>
    </location>
</feature>
<reference evidence="7 8" key="1">
    <citation type="submission" date="2019-07" db="EMBL/GenBank/DDBJ databases">
        <title>Draft genome assembly of a fouling barnacle, Amphibalanus amphitrite (Darwin, 1854): The first reference genome for Thecostraca.</title>
        <authorList>
            <person name="Kim W."/>
        </authorList>
    </citation>
    <scope>NUCLEOTIDE SEQUENCE [LARGE SCALE GENOMIC DNA]</scope>
    <source>
        <strain evidence="7">SNU_AA5</strain>
        <tissue evidence="7">Soma without cirri and trophi</tissue>
    </source>
</reference>
<dbReference type="PANTHER" id="PTHR19853">
    <property type="entry name" value="WD REPEAT CONTAINING PROTEIN 3 WDR3"/>
    <property type="match status" value="1"/>
</dbReference>
<dbReference type="PANTHER" id="PTHR19853:SF0">
    <property type="entry name" value="WD REPEAT-CONTAINING PROTEIN 3"/>
    <property type="match status" value="1"/>
</dbReference>